<gene>
    <name evidence="2" type="ORF">G6045_03195</name>
</gene>
<name>A0A6G4XCY1_9ACTN</name>
<dbReference type="Proteomes" id="UP000481109">
    <property type="component" value="Unassembled WGS sequence"/>
</dbReference>
<comment type="caution">
    <text evidence="2">The sequence shown here is derived from an EMBL/GenBank/DDBJ whole genome shotgun (WGS) entry which is preliminary data.</text>
</comment>
<dbReference type="RefSeq" id="WP_165330217.1">
    <property type="nucleotide sequence ID" value="NZ_JAAKZW010000005.1"/>
</dbReference>
<sequence>MAATAARSPSIPPHPANSTVPELVTGSERVDLAEAITELGQRHNAQVIRVDSGDSLTRARCLTVPAATH</sequence>
<dbReference type="AlphaFoldDB" id="A0A6G4XCY1"/>
<evidence type="ECO:0000313" key="2">
    <source>
        <dbReference type="EMBL" id="NGO74697.1"/>
    </source>
</evidence>
<organism evidence="2 3">
    <name type="scientific">Streptomyces mesophilus</name>
    <dbReference type="NCBI Taxonomy" id="1775132"/>
    <lineage>
        <taxon>Bacteria</taxon>
        <taxon>Bacillati</taxon>
        <taxon>Actinomycetota</taxon>
        <taxon>Actinomycetes</taxon>
        <taxon>Kitasatosporales</taxon>
        <taxon>Streptomycetaceae</taxon>
        <taxon>Streptomyces</taxon>
    </lineage>
</organism>
<feature type="region of interest" description="Disordered" evidence="1">
    <location>
        <begin position="1"/>
        <end position="23"/>
    </location>
</feature>
<proteinExistence type="predicted"/>
<accession>A0A6G4XCY1</accession>
<reference evidence="2 3" key="1">
    <citation type="submission" date="2020-02" db="EMBL/GenBank/DDBJ databases">
        <title>Whole-genome analyses of novel actinobacteria.</title>
        <authorList>
            <person name="Sahin N."/>
            <person name="Tokatli A."/>
        </authorList>
    </citation>
    <scope>NUCLEOTIDE SEQUENCE [LARGE SCALE GENOMIC DNA]</scope>
    <source>
        <strain evidence="2 3">YC504</strain>
    </source>
</reference>
<dbReference type="EMBL" id="JAAKZW010000005">
    <property type="protein sequence ID" value="NGO74697.1"/>
    <property type="molecule type" value="Genomic_DNA"/>
</dbReference>
<evidence type="ECO:0000256" key="1">
    <source>
        <dbReference type="SAM" id="MobiDB-lite"/>
    </source>
</evidence>
<evidence type="ECO:0000313" key="3">
    <source>
        <dbReference type="Proteomes" id="UP000481109"/>
    </source>
</evidence>
<protein>
    <submittedName>
        <fullName evidence="2">Uncharacterized protein</fullName>
    </submittedName>
</protein>
<keyword evidence="3" id="KW-1185">Reference proteome</keyword>